<dbReference type="CDD" id="cd10941">
    <property type="entry name" value="CE4_PuuE_HpPgdA_like_2"/>
    <property type="match status" value="1"/>
</dbReference>
<dbReference type="SUPFAM" id="SSF88713">
    <property type="entry name" value="Glycoside hydrolase/deacetylase"/>
    <property type="match status" value="1"/>
</dbReference>
<dbReference type="KEGG" id="npv:OHM77_02235"/>
<evidence type="ECO:0000259" key="1">
    <source>
        <dbReference type="PROSITE" id="PS51677"/>
    </source>
</evidence>
<dbReference type="Gene3D" id="3.20.20.370">
    <property type="entry name" value="Glycoside hydrolase/deacetylase"/>
    <property type="match status" value="1"/>
</dbReference>
<reference evidence="2" key="1">
    <citation type="journal article" date="2023" name="Nat. Microbiol.">
        <title>Enrichment and characterization of a nitric oxide-reducing microbial community in a continuous bioreactor.</title>
        <authorList>
            <person name="Garrido-Amador P."/>
            <person name="Stortenbeker N."/>
            <person name="Wessels H.J.C.T."/>
            <person name="Speth D.R."/>
            <person name="Garcia-Heredia I."/>
            <person name="Kartal B."/>
        </authorList>
    </citation>
    <scope>NUCLEOTIDE SEQUENCE</scope>
    <source>
        <strain evidence="2">MAG1</strain>
    </source>
</reference>
<gene>
    <name evidence="2" type="ORF">OHM77_02235</name>
</gene>
<organism evidence="2">
    <name type="scientific">Candidatus Nitricoxidivorans perseverans</name>
    <dbReference type="NCBI Taxonomy" id="2975601"/>
    <lineage>
        <taxon>Bacteria</taxon>
        <taxon>Pseudomonadati</taxon>
        <taxon>Pseudomonadota</taxon>
        <taxon>Betaproteobacteria</taxon>
        <taxon>Nitrosomonadales</taxon>
        <taxon>Sterolibacteriaceae</taxon>
        <taxon>Candidatus Nitricoxidivorans</taxon>
    </lineage>
</organism>
<evidence type="ECO:0000313" key="2">
    <source>
        <dbReference type="EMBL" id="WIM06134.1"/>
    </source>
</evidence>
<dbReference type="InterPro" id="IPR022560">
    <property type="entry name" value="DUF3473"/>
</dbReference>
<dbReference type="EMBL" id="CP107246">
    <property type="protein sequence ID" value="WIM06134.1"/>
    <property type="molecule type" value="Genomic_DNA"/>
</dbReference>
<protein>
    <submittedName>
        <fullName evidence="2">Polysaccharide deacetylase family protein</fullName>
    </submittedName>
</protein>
<dbReference type="GO" id="GO:0016810">
    <property type="term" value="F:hydrolase activity, acting on carbon-nitrogen (but not peptide) bonds"/>
    <property type="evidence" value="ECO:0007669"/>
    <property type="project" value="InterPro"/>
</dbReference>
<dbReference type="InterPro" id="IPR045235">
    <property type="entry name" value="PuuE_HpPgdA-like"/>
</dbReference>
<proteinExistence type="predicted"/>
<dbReference type="InterPro" id="IPR002509">
    <property type="entry name" value="NODB_dom"/>
</dbReference>
<dbReference type="Proteomes" id="UP001234916">
    <property type="component" value="Chromosome"/>
</dbReference>
<dbReference type="AlphaFoldDB" id="A0AA49IZ18"/>
<dbReference type="Pfam" id="PF11959">
    <property type="entry name" value="DUF3473"/>
    <property type="match status" value="1"/>
</dbReference>
<dbReference type="GO" id="GO:0005975">
    <property type="term" value="P:carbohydrate metabolic process"/>
    <property type="evidence" value="ECO:0007669"/>
    <property type="project" value="InterPro"/>
</dbReference>
<accession>A0AA49IZ18</accession>
<dbReference type="PROSITE" id="PS51677">
    <property type="entry name" value="NODB"/>
    <property type="match status" value="1"/>
</dbReference>
<dbReference type="Pfam" id="PF01522">
    <property type="entry name" value="Polysacc_deac_1"/>
    <property type="match status" value="1"/>
</dbReference>
<name>A0AA49IZ18_9PROT</name>
<dbReference type="PANTHER" id="PTHR47561">
    <property type="entry name" value="POLYSACCHARIDE DEACETYLASE FAMILY PROTEIN (AFU_ORTHOLOGUE AFUA_6G05030)"/>
    <property type="match status" value="1"/>
</dbReference>
<dbReference type="InterPro" id="IPR011330">
    <property type="entry name" value="Glyco_hydro/deAcase_b/a-brl"/>
</dbReference>
<sequence length="282" mass="32089">MNILTFDIEDWFHLLDNESTKTEAAWGDFSSRLECNTDRILDLLSETGARATFFCLGWVAQKYPHVIQKIHAAGYEIGSHSYAHQLAYEQTEAEFRTDLERVKKTLEDLTGNQVRAHRAPGFSFTRENTCVFSVMAELGIEHDSSIFPARRAHGGFDGFGEGRPTVIEHDGHEIRELPINVSPLLGQRIVFSGGGYFRLLPYSAIRYFTKRSSYVMTYFHPRDFDPDQPRVPGLSPARVFRSYYGLAGSLAKLRRFIGEFPVVDIAMANQQIDWATCPRVRV</sequence>
<feature type="domain" description="NodB homology" evidence="1">
    <location>
        <begin position="21"/>
        <end position="282"/>
    </location>
</feature>
<dbReference type="PANTHER" id="PTHR47561:SF1">
    <property type="entry name" value="POLYSACCHARIDE DEACETYLASE FAMILY PROTEIN (AFU_ORTHOLOGUE AFUA_6G05030)"/>
    <property type="match status" value="1"/>
</dbReference>